<evidence type="ECO:0000256" key="1">
    <source>
        <dbReference type="SAM" id="Phobius"/>
    </source>
</evidence>
<dbReference type="EMBL" id="AP018712">
    <property type="protein sequence ID" value="BBE29957.1"/>
    <property type="molecule type" value="Genomic_DNA"/>
</dbReference>
<evidence type="ECO:0000313" key="2">
    <source>
        <dbReference type="EMBL" id="BBE29957.1"/>
    </source>
</evidence>
<name>A0A7G1G4Z4_9BACT</name>
<dbReference type="InParanoid" id="A0A7G1G4Z4"/>
<feature type="transmembrane region" description="Helical" evidence="1">
    <location>
        <begin position="23"/>
        <end position="50"/>
    </location>
</feature>
<dbReference type="Proteomes" id="UP000516361">
    <property type="component" value="Chromosome"/>
</dbReference>
<dbReference type="AlphaFoldDB" id="A0A7G1G4Z4"/>
<reference evidence="2 3" key="1">
    <citation type="submission" date="2018-06" db="EMBL/GenBank/DDBJ databases">
        <title>Genome sequencing of Oceanotoga sp. sy52.</title>
        <authorList>
            <person name="Mori K."/>
        </authorList>
    </citation>
    <scope>NUCLEOTIDE SEQUENCE [LARGE SCALE GENOMIC DNA]</scope>
    <source>
        <strain evidence="3">sy52</strain>
    </source>
</reference>
<evidence type="ECO:0008006" key="4">
    <source>
        <dbReference type="Google" id="ProtNLM"/>
    </source>
</evidence>
<organism evidence="2 3">
    <name type="scientific">Tepiditoga spiralis</name>
    <dbReference type="NCBI Taxonomy" id="2108365"/>
    <lineage>
        <taxon>Bacteria</taxon>
        <taxon>Thermotogati</taxon>
        <taxon>Thermotogota</taxon>
        <taxon>Thermotogae</taxon>
        <taxon>Petrotogales</taxon>
        <taxon>Petrotogaceae</taxon>
        <taxon>Tepiditoga</taxon>
    </lineage>
</organism>
<proteinExistence type="predicted"/>
<feature type="transmembrane region" description="Helical" evidence="1">
    <location>
        <begin position="70"/>
        <end position="94"/>
    </location>
</feature>
<protein>
    <recommendedName>
        <fullName evidence="4">ABC transporter permease</fullName>
    </recommendedName>
</protein>
<keyword evidence="1" id="KW-0472">Membrane</keyword>
<dbReference type="RefSeq" id="WP_190615100.1">
    <property type="nucleotide sequence ID" value="NZ_AP018712.1"/>
</dbReference>
<accession>A0A7G1G4Z4</accession>
<feature type="transmembrane region" description="Helical" evidence="1">
    <location>
        <begin position="165"/>
        <end position="183"/>
    </location>
</feature>
<evidence type="ECO:0000313" key="3">
    <source>
        <dbReference type="Proteomes" id="UP000516361"/>
    </source>
</evidence>
<sequence length="189" mass="21538">MNNMINKLEAYFMKEFFEKNGKLIVFFLLMLIPNYESKTIFLFLFSVSFLSSDIYHGRYSTLGALPFSRIEIFVSAYTFLISIVFVSQLLAGTLGMLSLTDTITNLLIPSLIFVTAYFSISMIFVQNSLNNLVFPLLIFFADGILSSLPNNIFKNISPFIQENTLYSLIFAFILLIIAGYLFIEKGVQK</sequence>
<keyword evidence="1" id="KW-0812">Transmembrane</keyword>
<keyword evidence="3" id="KW-1185">Reference proteome</keyword>
<keyword evidence="1" id="KW-1133">Transmembrane helix</keyword>
<feature type="transmembrane region" description="Helical" evidence="1">
    <location>
        <begin position="106"/>
        <end position="126"/>
    </location>
</feature>
<dbReference type="KEGG" id="ocy:OSSY52_00980"/>
<gene>
    <name evidence="2" type="ORF">OSSY52_00980</name>
</gene>